<evidence type="ECO:0000313" key="6">
    <source>
        <dbReference type="Proteomes" id="UP000287171"/>
    </source>
</evidence>
<dbReference type="GO" id="GO:0000287">
    <property type="term" value="F:magnesium ion binding"/>
    <property type="evidence" value="ECO:0007669"/>
    <property type="project" value="TreeGrafter"/>
</dbReference>
<dbReference type="PANTHER" id="PTHR13794:SF58">
    <property type="entry name" value="MITOCHONDRIAL ENOLASE SUPERFAMILY MEMBER 1"/>
    <property type="match status" value="1"/>
</dbReference>
<proteinExistence type="predicted"/>
<dbReference type="SUPFAM" id="SSF54826">
    <property type="entry name" value="Enolase N-terminal domain-like"/>
    <property type="match status" value="1"/>
</dbReference>
<keyword evidence="3" id="KW-0460">Magnesium</keyword>
<protein>
    <submittedName>
        <fullName evidence="5">D-galactarolactone cycloisomerase</fullName>
    </submittedName>
</protein>
<dbReference type="RefSeq" id="WP_161982375.1">
    <property type="nucleotide sequence ID" value="NZ_BIFT01000002.1"/>
</dbReference>
<dbReference type="GO" id="GO:0016052">
    <property type="term" value="P:carbohydrate catabolic process"/>
    <property type="evidence" value="ECO:0007669"/>
    <property type="project" value="TreeGrafter"/>
</dbReference>
<dbReference type="Pfam" id="PF13378">
    <property type="entry name" value="MR_MLE_C"/>
    <property type="match status" value="1"/>
</dbReference>
<dbReference type="GO" id="GO:0016836">
    <property type="term" value="F:hydro-lyase activity"/>
    <property type="evidence" value="ECO:0007669"/>
    <property type="project" value="TreeGrafter"/>
</dbReference>
<dbReference type="InterPro" id="IPR013342">
    <property type="entry name" value="Mandelate_racemase_C"/>
</dbReference>
<evidence type="ECO:0000313" key="5">
    <source>
        <dbReference type="EMBL" id="GCE29506.1"/>
    </source>
</evidence>
<dbReference type="InterPro" id="IPR029065">
    <property type="entry name" value="Enolase_C-like"/>
</dbReference>
<organism evidence="5 6">
    <name type="scientific">Dictyobacter alpinus</name>
    <dbReference type="NCBI Taxonomy" id="2014873"/>
    <lineage>
        <taxon>Bacteria</taxon>
        <taxon>Bacillati</taxon>
        <taxon>Chloroflexota</taxon>
        <taxon>Ktedonobacteria</taxon>
        <taxon>Ktedonobacterales</taxon>
        <taxon>Dictyobacteraceae</taxon>
        <taxon>Dictyobacter</taxon>
    </lineage>
</organism>
<dbReference type="CDD" id="cd03316">
    <property type="entry name" value="MR_like"/>
    <property type="match status" value="1"/>
</dbReference>
<dbReference type="PANTHER" id="PTHR13794">
    <property type="entry name" value="ENOLASE SUPERFAMILY, MANDELATE RACEMASE"/>
    <property type="match status" value="1"/>
</dbReference>
<gene>
    <name evidence="5" type="primary">gci</name>
    <name evidence="5" type="ORF">KDA_49900</name>
</gene>
<dbReference type="InterPro" id="IPR013341">
    <property type="entry name" value="Mandelate_racemase_N_dom"/>
</dbReference>
<dbReference type="GO" id="GO:0016853">
    <property type="term" value="F:isomerase activity"/>
    <property type="evidence" value="ECO:0007669"/>
    <property type="project" value="UniProtKB-KW"/>
</dbReference>
<dbReference type="AlphaFoldDB" id="A0A402BDX2"/>
<name>A0A402BDX2_9CHLR</name>
<comment type="cofactor">
    <cofactor evidence="1">
        <name>Mg(2+)</name>
        <dbReference type="ChEBI" id="CHEBI:18420"/>
    </cofactor>
</comment>
<evidence type="ECO:0000256" key="3">
    <source>
        <dbReference type="ARBA" id="ARBA00022842"/>
    </source>
</evidence>
<keyword evidence="6" id="KW-1185">Reference proteome</keyword>
<dbReference type="InterPro" id="IPR029017">
    <property type="entry name" value="Enolase-like_N"/>
</dbReference>
<evidence type="ECO:0000256" key="2">
    <source>
        <dbReference type="ARBA" id="ARBA00022723"/>
    </source>
</evidence>
<dbReference type="EMBL" id="BIFT01000002">
    <property type="protein sequence ID" value="GCE29506.1"/>
    <property type="molecule type" value="Genomic_DNA"/>
</dbReference>
<dbReference type="Pfam" id="PF02746">
    <property type="entry name" value="MR_MLE_N"/>
    <property type="match status" value="1"/>
</dbReference>
<feature type="domain" description="Mandelate racemase/muconate lactonizing enzyme C-terminal" evidence="4">
    <location>
        <begin position="151"/>
        <end position="259"/>
    </location>
</feature>
<dbReference type="InterPro" id="IPR036849">
    <property type="entry name" value="Enolase-like_C_sf"/>
</dbReference>
<evidence type="ECO:0000259" key="4">
    <source>
        <dbReference type="SMART" id="SM00922"/>
    </source>
</evidence>
<keyword evidence="2" id="KW-0479">Metal-binding</keyword>
<keyword evidence="5" id="KW-0413">Isomerase</keyword>
<accession>A0A402BDX2</accession>
<sequence length="389" mass="42786">MKITHIDCHVLLVPDVNIEASSSAQDDIIVEIHTDEGVTGIGESDVNPWIARACIEARGTHTMGQGLSEMLRGQDPLDVEGLWERLYIGSAMNGRRGALIHALGALDIALHDLRGKALGQPCYQLLGGEPRPTITPYASLQPEVSSFTAYRDSMVEWALLAQQQGFQAAKLEATFSGPYRHHGLYESFERVTEVIAAVRDAVGLDFTLMVDLQYAFPDADTCLRTIRDWQTFNLFFLETPLPSDDLTGYARLTQEQPIPIAAGEWLATRFEFLGLLDQGMISVAQPDVGRVGGLTEALRVCELARERGRLIVPHAWKTGITIAAAAHLAAVTPHCPYIEFLPAELSSSRLRREVVSDRLKLHNGQIILPSTPGLGIELNREALKRYSVA</sequence>
<evidence type="ECO:0000256" key="1">
    <source>
        <dbReference type="ARBA" id="ARBA00001946"/>
    </source>
</evidence>
<reference evidence="6" key="1">
    <citation type="submission" date="2018-12" db="EMBL/GenBank/DDBJ databases">
        <title>Tengunoibacter tsumagoiensis gen. nov., sp. nov., Dictyobacter kobayashii sp. nov., D. alpinus sp. nov., and D. joshuensis sp. nov. and description of Dictyobacteraceae fam. nov. within the order Ktedonobacterales isolated from Tengu-no-mugimeshi.</title>
        <authorList>
            <person name="Wang C.M."/>
            <person name="Zheng Y."/>
            <person name="Sakai Y."/>
            <person name="Toyoda A."/>
            <person name="Minakuchi Y."/>
            <person name="Abe K."/>
            <person name="Yokota A."/>
            <person name="Yabe S."/>
        </authorList>
    </citation>
    <scope>NUCLEOTIDE SEQUENCE [LARGE SCALE GENOMIC DNA]</scope>
    <source>
        <strain evidence="6">Uno16</strain>
    </source>
</reference>
<comment type="caution">
    <text evidence="5">The sequence shown here is derived from an EMBL/GenBank/DDBJ whole genome shotgun (WGS) entry which is preliminary data.</text>
</comment>
<dbReference type="SUPFAM" id="SSF51604">
    <property type="entry name" value="Enolase C-terminal domain-like"/>
    <property type="match status" value="1"/>
</dbReference>
<dbReference type="SMART" id="SM00922">
    <property type="entry name" value="MR_MLE"/>
    <property type="match status" value="1"/>
</dbReference>
<dbReference type="SFLD" id="SFLDG00179">
    <property type="entry name" value="mandelate_racemase"/>
    <property type="match status" value="1"/>
</dbReference>
<dbReference type="Gene3D" id="3.20.20.120">
    <property type="entry name" value="Enolase-like C-terminal domain"/>
    <property type="match status" value="1"/>
</dbReference>
<dbReference type="InterPro" id="IPR046945">
    <property type="entry name" value="RHMD-like"/>
</dbReference>
<dbReference type="SFLD" id="SFLDS00001">
    <property type="entry name" value="Enolase"/>
    <property type="match status" value="1"/>
</dbReference>
<dbReference type="Proteomes" id="UP000287171">
    <property type="component" value="Unassembled WGS sequence"/>
</dbReference>
<dbReference type="Gene3D" id="3.30.390.10">
    <property type="entry name" value="Enolase-like, N-terminal domain"/>
    <property type="match status" value="1"/>
</dbReference>